<protein>
    <submittedName>
        <fullName evidence="2">Uncharacterized protein</fullName>
    </submittedName>
</protein>
<name>A0A4Y7U096_COPMI</name>
<keyword evidence="3" id="KW-1185">Reference proteome</keyword>
<feature type="compositionally biased region" description="Polar residues" evidence="1">
    <location>
        <begin position="50"/>
        <end position="66"/>
    </location>
</feature>
<dbReference type="AlphaFoldDB" id="A0A4Y7U096"/>
<organism evidence="2 3">
    <name type="scientific">Coprinellus micaceus</name>
    <name type="common">Glistening ink-cap mushroom</name>
    <name type="synonym">Coprinus micaceus</name>
    <dbReference type="NCBI Taxonomy" id="71717"/>
    <lineage>
        <taxon>Eukaryota</taxon>
        <taxon>Fungi</taxon>
        <taxon>Dikarya</taxon>
        <taxon>Basidiomycota</taxon>
        <taxon>Agaricomycotina</taxon>
        <taxon>Agaricomycetes</taxon>
        <taxon>Agaricomycetidae</taxon>
        <taxon>Agaricales</taxon>
        <taxon>Agaricineae</taxon>
        <taxon>Psathyrellaceae</taxon>
        <taxon>Coprinellus</taxon>
    </lineage>
</organism>
<reference evidence="2 3" key="1">
    <citation type="journal article" date="2019" name="Nat. Ecol. Evol.">
        <title>Megaphylogeny resolves global patterns of mushroom evolution.</title>
        <authorList>
            <person name="Varga T."/>
            <person name="Krizsan K."/>
            <person name="Foldi C."/>
            <person name="Dima B."/>
            <person name="Sanchez-Garcia M."/>
            <person name="Sanchez-Ramirez S."/>
            <person name="Szollosi G.J."/>
            <person name="Szarkandi J.G."/>
            <person name="Papp V."/>
            <person name="Albert L."/>
            <person name="Andreopoulos W."/>
            <person name="Angelini C."/>
            <person name="Antonin V."/>
            <person name="Barry K.W."/>
            <person name="Bougher N.L."/>
            <person name="Buchanan P."/>
            <person name="Buyck B."/>
            <person name="Bense V."/>
            <person name="Catcheside P."/>
            <person name="Chovatia M."/>
            <person name="Cooper J."/>
            <person name="Damon W."/>
            <person name="Desjardin D."/>
            <person name="Finy P."/>
            <person name="Geml J."/>
            <person name="Haridas S."/>
            <person name="Hughes K."/>
            <person name="Justo A."/>
            <person name="Karasinski D."/>
            <person name="Kautmanova I."/>
            <person name="Kiss B."/>
            <person name="Kocsube S."/>
            <person name="Kotiranta H."/>
            <person name="LaButti K.M."/>
            <person name="Lechner B.E."/>
            <person name="Liimatainen K."/>
            <person name="Lipzen A."/>
            <person name="Lukacs Z."/>
            <person name="Mihaltcheva S."/>
            <person name="Morgado L.N."/>
            <person name="Niskanen T."/>
            <person name="Noordeloos M.E."/>
            <person name="Ohm R.A."/>
            <person name="Ortiz-Santana B."/>
            <person name="Ovrebo C."/>
            <person name="Racz N."/>
            <person name="Riley R."/>
            <person name="Savchenko A."/>
            <person name="Shiryaev A."/>
            <person name="Soop K."/>
            <person name="Spirin V."/>
            <person name="Szebenyi C."/>
            <person name="Tomsovsky M."/>
            <person name="Tulloss R.E."/>
            <person name="Uehling J."/>
            <person name="Grigoriev I.V."/>
            <person name="Vagvolgyi C."/>
            <person name="Papp T."/>
            <person name="Martin F.M."/>
            <person name="Miettinen O."/>
            <person name="Hibbett D.S."/>
            <person name="Nagy L.G."/>
        </authorList>
    </citation>
    <scope>NUCLEOTIDE SEQUENCE [LARGE SCALE GENOMIC DNA]</scope>
    <source>
        <strain evidence="2 3">FP101781</strain>
    </source>
</reference>
<proteinExistence type="predicted"/>
<feature type="region of interest" description="Disordered" evidence="1">
    <location>
        <begin position="1"/>
        <end position="66"/>
    </location>
</feature>
<evidence type="ECO:0000256" key="1">
    <source>
        <dbReference type="SAM" id="MobiDB-lite"/>
    </source>
</evidence>
<gene>
    <name evidence="2" type="ORF">FA13DRAFT_1784376</name>
</gene>
<evidence type="ECO:0000313" key="2">
    <source>
        <dbReference type="EMBL" id="TEB39681.1"/>
    </source>
</evidence>
<dbReference type="EMBL" id="QPFP01000001">
    <property type="protein sequence ID" value="TEB39681.1"/>
    <property type="molecule type" value="Genomic_DNA"/>
</dbReference>
<sequence length="195" mass="21584">MGPPLGNTKPDPESESSHIPSKDEPPSKKRKFQQYTPNIVPEREGPSHTHLPSTPYVTNSSESSQLLGQTSELYQGHGPIEIDQQYYDPEDYANTVLPPTVEKLANNGFDRGLLEAHEGANTSQGKSTHEYMNEWRDTDWSTYLNAILEEEGLGRQSARYVGPSLLKFAVWTVSRAPDIAANAPVISIGQTRFTG</sequence>
<accession>A0A4Y7U096</accession>
<dbReference type="Proteomes" id="UP000298030">
    <property type="component" value="Unassembled WGS sequence"/>
</dbReference>
<feature type="compositionally biased region" description="Basic and acidic residues" evidence="1">
    <location>
        <begin position="10"/>
        <end position="27"/>
    </location>
</feature>
<comment type="caution">
    <text evidence="2">The sequence shown here is derived from an EMBL/GenBank/DDBJ whole genome shotgun (WGS) entry which is preliminary data.</text>
</comment>
<evidence type="ECO:0000313" key="3">
    <source>
        <dbReference type="Proteomes" id="UP000298030"/>
    </source>
</evidence>